<proteinExistence type="predicted"/>
<reference evidence="2 3" key="1">
    <citation type="submission" date="2019-03" db="EMBL/GenBank/DDBJ databases">
        <title>Genomic Encyclopedia of Type Strains, Phase IV (KMG-IV): sequencing the most valuable type-strain genomes for metagenomic binning, comparative biology and taxonomic classification.</title>
        <authorList>
            <person name="Goeker M."/>
        </authorList>
    </citation>
    <scope>NUCLEOTIDE SEQUENCE [LARGE SCALE GENOMIC DNA]</scope>
    <source>
        <strain evidence="2 3">DSM 103792</strain>
    </source>
</reference>
<evidence type="ECO:0000313" key="2">
    <source>
        <dbReference type="EMBL" id="TDQ49407.1"/>
    </source>
</evidence>
<protein>
    <submittedName>
        <fullName evidence="2">Uncharacterized protein</fullName>
    </submittedName>
</protein>
<feature type="chain" id="PRO_5020726964" evidence="1">
    <location>
        <begin position="20"/>
        <end position="111"/>
    </location>
</feature>
<keyword evidence="3" id="KW-1185">Reference proteome</keyword>
<dbReference type="RefSeq" id="WP_133588966.1">
    <property type="nucleotide sequence ID" value="NZ_CP037953.1"/>
</dbReference>
<dbReference type="AlphaFoldDB" id="A0A4V3D7X2"/>
<comment type="caution">
    <text evidence="2">The sequence shown here is derived from an EMBL/GenBank/DDBJ whole genome shotgun (WGS) entry which is preliminary data.</text>
</comment>
<dbReference type="OrthoDB" id="9774177at2"/>
<dbReference type="Proteomes" id="UP000295375">
    <property type="component" value="Unassembled WGS sequence"/>
</dbReference>
<dbReference type="EMBL" id="SNYM01000004">
    <property type="protein sequence ID" value="TDQ49407.1"/>
    <property type="molecule type" value="Genomic_DNA"/>
</dbReference>
<accession>A0A4V3D7X2</accession>
<gene>
    <name evidence="2" type="ORF">EV696_104111</name>
</gene>
<keyword evidence="1" id="KW-0732">Signal</keyword>
<organism evidence="2 3">
    <name type="scientific">Permianibacter aggregans</name>
    <dbReference type="NCBI Taxonomy" id="1510150"/>
    <lineage>
        <taxon>Bacteria</taxon>
        <taxon>Pseudomonadati</taxon>
        <taxon>Pseudomonadota</taxon>
        <taxon>Gammaproteobacteria</taxon>
        <taxon>Pseudomonadales</taxon>
        <taxon>Pseudomonadaceae</taxon>
        <taxon>Permianibacter</taxon>
    </lineage>
</organism>
<evidence type="ECO:0000256" key="1">
    <source>
        <dbReference type="SAM" id="SignalP"/>
    </source>
</evidence>
<sequence>MFKVGLFSFGLLLAAAVQADGDHKHEFAADINVFHDVLAPLWHAPAGPERIKGICDAVPDLETKATAIVSSNSEALRKSVAGLKQACASADADRIAGQFSAVHDEFHRLID</sequence>
<evidence type="ECO:0000313" key="3">
    <source>
        <dbReference type="Proteomes" id="UP000295375"/>
    </source>
</evidence>
<feature type="signal peptide" evidence="1">
    <location>
        <begin position="1"/>
        <end position="19"/>
    </location>
</feature>
<name>A0A4V3D7X2_9GAMM</name>